<comment type="subcellular location">
    <subcellularLocation>
        <location evidence="2 9">Cytoplasm</location>
    </subcellularLocation>
</comment>
<proteinExistence type="inferred from homology"/>
<dbReference type="Proteomes" id="UP000221653">
    <property type="component" value="Unassembled WGS sequence"/>
</dbReference>
<dbReference type="SUPFAM" id="SSF46785">
    <property type="entry name" value="Winged helix' DNA-binding domain"/>
    <property type="match status" value="1"/>
</dbReference>
<evidence type="ECO:0000256" key="1">
    <source>
        <dbReference type="ARBA" id="ARBA00002095"/>
    </source>
</evidence>
<dbReference type="Gene3D" id="1.10.10.10">
    <property type="entry name" value="Winged helix-like DNA-binding domain superfamily/Winged helix DNA-binding domain"/>
    <property type="match status" value="1"/>
</dbReference>
<evidence type="ECO:0000256" key="5">
    <source>
        <dbReference type="ARBA" id="ARBA00022491"/>
    </source>
</evidence>
<dbReference type="PANTHER" id="PTHR34471">
    <property type="entry name" value="ARGININE REPRESSOR"/>
    <property type="match status" value="1"/>
</dbReference>
<evidence type="ECO:0000256" key="2">
    <source>
        <dbReference type="ARBA" id="ARBA00004496"/>
    </source>
</evidence>
<comment type="function">
    <text evidence="1 9">Regulates arginine biosynthesis genes.</text>
</comment>
<evidence type="ECO:0000256" key="9">
    <source>
        <dbReference type="HAMAP-Rule" id="MF_00173"/>
    </source>
</evidence>
<keyword evidence="5 9" id="KW-0678">Repressor</keyword>
<evidence type="ECO:0000256" key="4">
    <source>
        <dbReference type="ARBA" id="ARBA00022490"/>
    </source>
</evidence>
<dbReference type="GO" id="GO:0005737">
    <property type="term" value="C:cytoplasm"/>
    <property type="evidence" value="ECO:0007669"/>
    <property type="project" value="UniProtKB-SubCell"/>
</dbReference>
<evidence type="ECO:0000313" key="14">
    <source>
        <dbReference type="Proteomes" id="UP000221653"/>
    </source>
</evidence>
<name>A0A2A9DQZ4_9CORY</name>
<comment type="caution">
    <text evidence="13">The sequence shown here is derived from an EMBL/GenBank/DDBJ whole genome shotgun (WGS) entry which is preliminary data.</text>
</comment>
<dbReference type="AlphaFoldDB" id="A0A2A9DQZ4"/>
<dbReference type="Pfam" id="PF01316">
    <property type="entry name" value="Arg_repressor"/>
    <property type="match status" value="1"/>
</dbReference>
<dbReference type="InterPro" id="IPR036390">
    <property type="entry name" value="WH_DNA-bd_sf"/>
</dbReference>
<accession>A0A2A9DQZ4</accession>
<evidence type="ECO:0000256" key="8">
    <source>
        <dbReference type="ARBA" id="ARBA00023163"/>
    </source>
</evidence>
<keyword evidence="14" id="KW-1185">Reference proteome</keyword>
<dbReference type="PANTHER" id="PTHR34471:SF1">
    <property type="entry name" value="ARGININE REPRESSOR"/>
    <property type="match status" value="1"/>
</dbReference>
<dbReference type="InterPro" id="IPR036388">
    <property type="entry name" value="WH-like_DNA-bd_sf"/>
</dbReference>
<feature type="domain" description="Arginine repressor DNA-binding" evidence="11">
    <location>
        <begin position="24"/>
        <end position="87"/>
    </location>
</feature>
<keyword evidence="9" id="KW-0055">Arginine biosynthesis</keyword>
<dbReference type="InterPro" id="IPR020900">
    <property type="entry name" value="Arg_repress_DNA-bd"/>
</dbReference>
<dbReference type="HAMAP" id="MF_00173">
    <property type="entry name" value="Arg_repressor"/>
    <property type="match status" value="1"/>
</dbReference>
<organism evidence="13 14">
    <name type="scientific">Corynebacterium renale</name>
    <dbReference type="NCBI Taxonomy" id="1724"/>
    <lineage>
        <taxon>Bacteria</taxon>
        <taxon>Bacillati</taxon>
        <taxon>Actinomycetota</taxon>
        <taxon>Actinomycetes</taxon>
        <taxon>Mycobacteriales</taxon>
        <taxon>Corynebacteriaceae</taxon>
        <taxon>Corynebacterium</taxon>
    </lineage>
</organism>
<evidence type="ECO:0000256" key="10">
    <source>
        <dbReference type="NCBIfam" id="TIGR01529"/>
    </source>
</evidence>
<sequence>MGTHYSTPSSAEGELSTTLTAPSRTARQAMIVEILGHEAVHSQQQLSQILRSQGIAITQASLSRDLDELGARKFKPREGKAYYVLDEQIDYAEPTNSGPMAKLRRMLEELVVAVDSSGATLVVRTPPGAAQYLASIIDRAGVHQVVGCIAGDDTIFALAREPLTGLELWDVLRGDISVDVVNRKRN</sequence>
<dbReference type="InterPro" id="IPR020899">
    <property type="entry name" value="Arg_repress_C"/>
</dbReference>
<evidence type="ECO:0000256" key="6">
    <source>
        <dbReference type="ARBA" id="ARBA00023015"/>
    </source>
</evidence>
<evidence type="ECO:0000256" key="3">
    <source>
        <dbReference type="ARBA" id="ARBA00008316"/>
    </source>
</evidence>
<dbReference type="InterPro" id="IPR036251">
    <property type="entry name" value="Arg_repress_C_sf"/>
</dbReference>
<dbReference type="UniPathway" id="UPA00068"/>
<dbReference type="GO" id="GO:0003700">
    <property type="term" value="F:DNA-binding transcription factor activity"/>
    <property type="evidence" value="ECO:0007669"/>
    <property type="project" value="UniProtKB-UniRule"/>
</dbReference>
<evidence type="ECO:0000313" key="13">
    <source>
        <dbReference type="EMBL" id="PFG28786.1"/>
    </source>
</evidence>
<dbReference type="SUPFAM" id="SSF55252">
    <property type="entry name" value="C-terminal domain of arginine repressor"/>
    <property type="match status" value="1"/>
</dbReference>
<comment type="pathway">
    <text evidence="9">Amino-acid biosynthesis; L-arginine biosynthesis [regulation].</text>
</comment>
<protein>
    <recommendedName>
        <fullName evidence="9 10">Arginine repressor</fullName>
    </recommendedName>
</protein>
<dbReference type="STRING" id="1724.GCA_001044175_00168"/>
<feature type="domain" description="Arginine repressor C-terminal" evidence="12">
    <location>
        <begin position="107"/>
        <end position="170"/>
    </location>
</feature>
<keyword evidence="9" id="KW-0028">Amino-acid biosynthesis</keyword>
<evidence type="ECO:0000259" key="11">
    <source>
        <dbReference type="Pfam" id="PF01316"/>
    </source>
</evidence>
<dbReference type="NCBIfam" id="TIGR01529">
    <property type="entry name" value="argR_whole"/>
    <property type="match status" value="1"/>
</dbReference>
<dbReference type="Gene3D" id="3.30.1360.40">
    <property type="match status" value="1"/>
</dbReference>
<dbReference type="GO" id="GO:0051259">
    <property type="term" value="P:protein complex oligomerization"/>
    <property type="evidence" value="ECO:0007669"/>
    <property type="project" value="InterPro"/>
</dbReference>
<keyword evidence="4 9" id="KW-0963">Cytoplasm</keyword>
<dbReference type="GO" id="GO:0006526">
    <property type="term" value="P:L-arginine biosynthetic process"/>
    <property type="evidence" value="ECO:0007669"/>
    <property type="project" value="UniProtKB-UniPathway"/>
</dbReference>
<keyword evidence="7 9" id="KW-0238">DNA-binding</keyword>
<gene>
    <name evidence="9" type="primary">argR</name>
    <name evidence="13" type="ORF">ATK06_1910</name>
</gene>
<keyword evidence="8 9" id="KW-0804">Transcription</keyword>
<evidence type="ECO:0000259" key="12">
    <source>
        <dbReference type="Pfam" id="PF02863"/>
    </source>
</evidence>
<dbReference type="GO" id="GO:1900079">
    <property type="term" value="P:regulation of arginine biosynthetic process"/>
    <property type="evidence" value="ECO:0007669"/>
    <property type="project" value="UniProtKB-UniRule"/>
</dbReference>
<dbReference type="GO" id="GO:0003677">
    <property type="term" value="F:DNA binding"/>
    <property type="evidence" value="ECO:0007669"/>
    <property type="project" value="UniProtKB-KW"/>
</dbReference>
<dbReference type="GO" id="GO:0034618">
    <property type="term" value="F:arginine binding"/>
    <property type="evidence" value="ECO:0007669"/>
    <property type="project" value="InterPro"/>
</dbReference>
<evidence type="ECO:0000256" key="7">
    <source>
        <dbReference type="ARBA" id="ARBA00023125"/>
    </source>
</evidence>
<comment type="similarity">
    <text evidence="3 9">Belongs to the ArgR family.</text>
</comment>
<reference evidence="13 14" key="1">
    <citation type="submission" date="2017-10" db="EMBL/GenBank/DDBJ databases">
        <title>Sequencing the genomes of 1000 actinobacteria strains.</title>
        <authorList>
            <person name="Klenk H.-P."/>
        </authorList>
    </citation>
    <scope>NUCLEOTIDE SEQUENCE [LARGE SCALE GENOMIC DNA]</scope>
    <source>
        <strain evidence="13 14">DSM 20688</strain>
    </source>
</reference>
<dbReference type="InterPro" id="IPR001669">
    <property type="entry name" value="Arg_repress"/>
</dbReference>
<dbReference type="Pfam" id="PF02863">
    <property type="entry name" value="Arg_repressor_C"/>
    <property type="match status" value="1"/>
</dbReference>
<dbReference type="PRINTS" id="PR01467">
    <property type="entry name" value="ARGREPRESSOR"/>
</dbReference>
<dbReference type="EMBL" id="PDJF01000001">
    <property type="protein sequence ID" value="PFG28786.1"/>
    <property type="molecule type" value="Genomic_DNA"/>
</dbReference>
<keyword evidence="6 9" id="KW-0805">Transcription regulation</keyword>